<dbReference type="InterPro" id="IPR003877">
    <property type="entry name" value="SPRY_dom"/>
</dbReference>
<dbReference type="InterPro" id="IPR017907">
    <property type="entry name" value="Znf_RING_CS"/>
</dbReference>
<dbReference type="Bgee" id="ENSAMXG00000030691">
    <property type="expression patterns" value="Expressed in intestine and 12 other cell types or tissues"/>
</dbReference>
<dbReference type="InterPro" id="IPR013320">
    <property type="entry name" value="ConA-like_dom_sf"/>
</dbReference>
<keyword evidence="1" id="KW-0479">Metal-binding</keyword>
<dbReference type="InterPro" id="IPR058030">
    <property type="entry name" value="TRIM8/14/16/25/29/45/65_CC"/>
</dbReference>
<dbReference type="Pfam" id="PF25600">
    <property type="entry name" value="TRIM_CC"/>
    <property type="match status" value="1"/>
</dbReference>
<dbReference type="STRING" id="7994.ENSAMXP00000029764"/>
<dbReference type="SMART" id="SM00589">
    <property type="entry name" value="PRY"/>
    <property type="match status" value="1"/>
</dbReference>
<evidence type="ECO:0000313" key="10">
    <source>
        <dbReference type="Proteomes" id="UP000018467"/>
    </source>
</evidence>
<dbReference type="InterPro" id="IPR001870">
    <property type="entry name" value="B30.2/SPRY"/>
</dbReference>
<dbReference type="InterPro" id="IPR027370">
    <property type="entry name" value="Znf-RING_euk"/>
</dbReference>
<protein>
    <submittedName>
        <fullName evidence="9">Tripartite motif-containing protein 35-like</fullName>
    </submittedName>
</protein>
<evidence type="ECO:0000256" key="2">
    <source>
        <dbReference type="ARBA" id="ARBA00022771"/>
    </source>
</evidence>
<dbReference type="Ensembl" id="ENSAMXT00000052518.1">
    <property type="protein sequence ID" value="ENSAMXP00000029764.1"/>
    <property type="gene ID" value="ENSAMXG00000030691.1"/>
</dbReference>
<evidence type="ECO:0000256" key="5">
    <source>
        <dbReference type="SAM" id="Coils"/>
    </source>
</evidence>
<dbReference type="InParanoid" id="A0A3B1IKK4"/>
<keyword evidence="2 4" id="KW-0863">Zinc-finger</keyword>
<dbReference type="Pfam" id="PF00643">
    <property type="entry name" value="zf-B_box"/>
    <property type="match status" value="1"/>
</dbReference>
<evidence type="ECO:0000256" key="4">
    <source>
        <dbReference type="PROSITE-ProRule" id="PRU00024"/>
    </source>
</evidence>
<dbReference type="InterPro" id="IPR043136">
    <property type="entry name" value="B30.2/SPRY_sf"/>
</dbReference>
<proteinExistence type="predicted"/>
<dbReference type="SMART" id="SM00336">
    <property type="entry name" value="BBOX"/>
    <property type="match status" value="1"/>
</dbReference>
<dbReference type="Gene3D" id="3.30.40.10">
    <property type="entry name" value="Zinc/RING finger domain, C3HC4 (zinc finger)"/>
    <property type="match status" value="1"/>
</dbReference>
<organism evidence="9 10">
    <name type="scientific">Astyanax mexicanus</name>
    <name type="common">Blind cave fish</name>
    <name type="synonym">Astyanax fasciatus mexicanus</name>
    <dbReference type="NCBI Taxonomy" id="7994"/>
    <lineage>
        <taxon>Eukaryota</taxon>
        <taxon>Metazoa</taxon>
        <taxon>Chordata</taxon>
        <taxon>Craniata</taxon>
        <taxon>Vertebrata</taxon>
        <taxon>Euteleostomi</taxon>
        <taxon>Actinopterygii</taxon>
        <taxon>Neopterygii</taxon>
        <taxon>Teleostei</taxon>
        <taxon>Ostariophysi</taxon>
        <taxon>Characiformes</taxon>
        <taxon>Characoidei</taxon>
        <taxon>Acestrorhamphidae</taxon>
        <taxon>Acestrorhamphinae</taxon>
        <taxon>Astyanax</taxon>
    </lineage>
</organism>
<keyword evidence="5" id="KW-0175">Coiled coil</keyword>
<dbReference type="InterPro" id="IPR000315">
    <property type="entry name" value="Znf_B-box"/>
</dbReference>
<evidence type="ECO:0000313" key="9">
    <source>
        <dbReference type="Ensembl" id="ENSAMXP00000029764.1"/>
    </source>
</evidence>
<dbReference type="Gene3D" id="2.60.120.920">
    <property type="match status" value="1"/>
</dbReference>
<dbReference type="SUPFAM" id="SSF57850">
    <property type="entry name" value="RING/U-box"/>
    <property type="match status" value="1"/>
</dbReference>
<evidence type="ECO:0000259" key="6">
    <source>
        <dbReference type="PROSITE" id="PS50089"/>
    </source>
</evidence>
<dbReference type="PROSITE" id="PS00518">
    <property type="entry name" value="ZF_RING_1"/>
    <property type="match status" value="1"/>
</dbReference>
<evidence type="ECO:0000259" key="8">
    <source>
        <dbReference type="PROSITE" id="PS50188"/>
    </source>
</evidence>
<dbReference type="GeneTree" id="ENSGT00970000193390"/>
<sequence>MAGKSFSDEDFACPVCYEIFTEPVVLLCSHTICKACLTHSWEEKGFRECPICRKISLIADPPCNLALKNLCEAFLKERSQRSSQGPEIRCNLHNELLKLFCLVDQQPICVVCRDSNKHQTHSCRTADEAAVDLKEELRRKLKPLLEKLKVFEDFLQKCTETAEHTKFQAEKTEKEIKEDFSKLHQFLQQEEAARIAVLRAENEQKGQMLKKKIEEMNREILCLTATIRSVTEQIQADHISFLQRYKATLKRTQCNLKDPETLSGALIDVAKHLGNLKFRVWEKMKDMVKYNPVTMDPNTAHSSLYVSHDLSSMRLNSVQQACPANPERFSFYQVLLSSEVFGPGCHYWDVEVGKCEEWALGVCTESAHRGERFLESGVWRVWYCSGVYRADSPEKRYVTLRVKQRIQRVRVLLDWSGGQLLFIDPLTNKQLHSFTHSFTERVYATFANGSSSHFLRILPLRACLILKDSSTV</sequence>
<dbReference type="Proteomes" id="UP000018467">
    <property type="component" value="Unassembled WGS sequence"/>
</dbReference>
<name>A0A3B1IKK4_ASTMX</name>
<dbReference type="PRINTS" id="PR01407">
    <property type="entry name" value="BUTYPHLNCDUF"/>
</dbReference>
<reference evidence="9" key="3">
    <citation type="submission" date="2025-08" db="UniProtKB">
        <authorList>
            <consortium name="Ensembl"/>
        </authorList>
    </citation>
    <scope>IDENTIFICATION</scope>
</reference>
<feature type="domain" description="RING-type" evidence="6">
    <location>
        <begin position="13"/>
        <end position="53"/>
    </location>
</feature>
<dbReference type="Gene3D" id="3.30.160.60">
    <property type="entry name" value="Classic Zinc Finger"/>
    <property type="match status" value="1"/>
</dbReference>
<reference evidence="10" key="1">
    <citation type="submission" date="2013-03" db="EMBL/GenBank/DDBJ databases">
        <authorList>
            <person name="Jeffery W."/>
            <person name="Warren W."/>
            <person name="Wilson R.K."/>
        </authorList>
    </citation>
    <scope>NUCLEOTIDE SEQUENCE</scope>
    <source>
        <strain evidence="10">female</strain>
    </source>
</reference>
<keyword evidence="10" id="KW-1185">Reference proteome</keyword>
<dbReference type="AlphaFoldDB" id="A0A3B1IKK4"/>
<dbReference type="SUPFAM" id="SSF49899">
    <property type="entry name" value="Concanavalin A-like lectins/glucanases"/>
    <property type="match status" value="1"/>
</dbReference>
<dbReference type="InterPro" id="IPR013083">
    <property type="entry name" value="Znf_RING/FYVE/PHD"/>
</dbReference>
<evidence type="ECO:0000259" key="7">
    <source>
        <dbReference type="PROSITE" id="PS50119"/>
    </source>
</evidence>
<dbReference type="Pfam" id="PF13765">
    <property type="entry name" value="PRY"/>
    <property type="match status" value="1"/>
</dbReference>
<dbReference type="InterPro" id="IPR001841">
    <property type="entry name" value="Znf_RING"/>
</dbReference>
<reference evidence="9" key="4">
    <citation type="submission" date="2025-09" db="UniProtKB">
        <authorList>
            <consortium name="Ensembl"/>
        </authorList>
    </citation>
    <scope>IDENTIFICATION</scope>
</reference>
<dbReference type="PROSITE" id="PS50089">
    <property type="entry name" value="ZF_RING_2"/>
    <property type="match status" value="1"/>
</dbReference>
<evidence type="ECO:0000256" key="1">
    <source>
        <dbReference type="ARBA" id="ARBA00022723"/>
    </source>
</evidence>
<accession>A0A3B1IKK4</accession>
<dbReference type="GO" id="GO:0008270">
    <property type="term" value="F:zinc ion binding"/>
    <property type="evidence" value="ECO:0007669"/>
    <property type="project" value="UniProtKB-KW"/>
</dbReference>
<dbReference type="InterPro" id="IPR006574">
    <property type="entry name" value="PRY"/>
</dbReference>
<feature type="coiled-coil region" evidence="5">
    <location>
        <begin position="199"/>
        <end position="233"/>
    </location>
</feature>
<dbReference type="PROSITE" id="PS50188">
    <property type="entry name" value="B302_SPRY"/>
    <property type="match status" value="1"/>
</dbReference>
<feature type="domain" description="B30.2/SPRY" evidence="8">
    <location>
        <begin position="273"/>
        <end position="464"/>
    </location>
</feature>
<dbReference type="Pfam" id="PF00622">
    <property type="entry name" value="SPRY"/>
    <property type="match status" value="1"/>
</dbReference>
<dbReference type="PANTHER" id="PTHR24103">
    <property type="entry name" value="E3 UBIQUITIN-PROTEIN LIGASE TRIM"/>
    <property type="match status" value="1"/>
</dbReference>
<dbReference type="InterPro" id="IPR003879">
    <property type="entry name" value="Butyrophylin_SPRY"/>
</dbReference>
<dbReference type="SUPFAM" id="SSF57845">
    <property type="entry name" value="B-box zinc-binding domain"/>
    <property type="match status" value="1"/>
</dbReference>
<dbReference type="SMART" id="SM00184">
    <property type="entry name" value="RING"/>
    <property type="match status" value="1"/>
</dbReference>
<keyword evidence="3" id="KW-0862">Zinc</keyword>
<dbReference type="InterPro" id="IPR050143">
    <property type="entry name" value="TRIM/RBCC"/>
</dbReference>
<dbReference type="PROSITE" id="PS50119">
    <property type="entry name" value="ZF_BBOX"/>
    <property type="match status" value="1"/>
</dbReference>
<dbReference type="Pfam" id="PF13445">
    <property type="entry name" value="zf-RING_UBOX"/>
    <property type="match status" value="1"/>
</dbReference>
<reference evidence="10" key="2">
    <citation type="journal article" date="2014" name="Nat. Commun.">
        <title>The cavefish genome reveals candidate genes for eye loss.</title>
        <authorList>
            <person name="McGaugh S.E."/>
            <person name="Gross J.B."/>
            <person name="Aken B."/>
            <person name="Blin M."/>
            <person name="Borowsky R."/>
            <person name="Chalopin D."/>
            <person name="Hinaux H."/>
            <person name="Jeffery W.R."/>
            <person name="Keene A."/>
            <person name="Ma L."/>
            <person name="Minx P."/>
            <person name="Murphy D."/>
            <person name="O'Quin K.E."/>
            <person name="Retaux S."/>
            <person name="Rohner N."/>
            <person name="Searle S.M."/>
            <person name="Stahl B.A."/>
            <person name="Tabin C."/>
            <person name="Volff J.N."/>
            <person name="Yoshizawa M."/>
            <person name="Warren W.C."/>
        </authorList>
    </citation>
    <scope>NUCLEOTIDE SEQUENCE [LARGE SCALE GENOMIC DNA]</scope>
    <source>
        <strain evidence="10">female</strain>
    </source>
</reference>
<feature type="domain" description="B box-type" evidence="7">
    <location>
        <begin position="85"/>
        <end position="126"/>
    </location>
</feature>
<evidence type="ECO:0000256" key="3">
    <source>
        <dbReference type="ARBA" id="ARBA00022833"/>
    </source>
</evidence>